<feature type="region of interest" description="Disordered" evidence="1">
    <location>
        <begin position="1"/>
        <end position="75"/>
    </location>
</feature>
<comment type="caution">
    <text evidence="2">The sequence shown here is derived from an EMBL/GenBank/DDBJ whole genome shotgun (WGS) entry which is preliminary data.</text>
</comment>
<reference evidence="2 3" key="1">
    <citation type="submission" date="2020-08" db="EMBL/GenBank/DDBJ databases">
        <title>Genomic Encyclopedia of Type Strains, Phase IV (KMG-IV): sequencing the most valuable type-strain genomes for metagenomic binning, comparative biology and taxonomic classification.</title>
        <authorList>
            <person name="Goeker M."/>
        </authorList>
    </citation>
    <scope>NUCLEOTIDE SEQUENCE [LARGE SCALE GENOMIC DNA]</scope>
    <source>
        <strain evidence="2 3">DSM 28760</strain>
    </source>
</reference>
<protein>
    <submittedName>
        <fullName evidence="2">Uncharacterized protein</fullName>
    </submittedName>
</protein>
<dbReference type="RefSeq" id="WP_425287023.1">
    <property type="nucleotide sequence ID" value="NZ_JACICC010000012.1"/>
</dbReference>
<proteinExistence type="predicted"/>
<keyword evidence="3" id="KW-1185">Reference proteome</keyword>
<dbReference type="EMBL" id="JACICC010000012">
    <property type="protein sequence ID" value="MBB3811173.1"/>
    <property type="molecule type" value="Genomic_DNA"/>
</dbReference>
<dbReference type="AlphaFoldDB" id="A0A7W6EIK3"/>
<name>A0A7W6EIK3_9HYPH</name>
<accession>A0A7W6EIK3</accession>
<gene>
    <name evidence="2" type="ORF">FHS81_003286</name>
</gene>
<evidence type="ECO:0000313" key="2">
    <source>
        <dbReference type="EMBL" id="MBB3811173.1"/>
    </source>
</evidence>
<dbReference type="Proteomes" id="UP000537592">
    <property type="component" value="Unassembled WGS sequence"/>
</dbReference>
<evidence type="ECO:0000313" key="3">
    <source>
        <dbReference type="Proteomes" id="UP000537592"/>
    </source>
</evidence>
<evidence type="ECO:0000256" key="1">
    <source>
        <dbReference type="SAM" id="MobiDB-lite"/>
    </source>
</evidence>
<organism evidence="2 3">
    <name type="scientific">Pseudochelatococcus contaminans</name>
    <dbReference type="NCBI Taxonomy" id="1538103"/>
    <lineage>
        <taxon>Bacteria</taxon>
        <taxon>Pseudomonadati</taxon>
        <taxon>Pseudomonadota</taxon>
        <taxon>Alphaproteobacteria</taxon>
        <taxon>Hyphomicrobiales</taxon>
        <taxon>Chelatococcaceae</taxon>
        <taxon>Pseudochelatococcus</taxon>
    </lineage>
</organism>
<sequence>MHRRFSIANGEQGQRQFEEQTTDDPHHYGTDDECQILKGNPSRAAGRPVRIGVFTSSPSKELPSRGSVREGKQEHRSWMLSPQVTACATALFGGLAVEVFMRGVGFSLGWMNDTVDVLGRAVDRIKLQRLIPGVFDVMPRTGRYDHGHIGPDPAHIAVDQDFAFAVLDTEELIAVVVNLFADLLAGLKRHQHELHISCRIKNTAKIRVSFGQFLDVINKSTHDMLHFIGLLQKC</sequence>